<proteinExistence type="predicted"/>
<dbReference type="AlphaFoldDB" id="A0A9I9EBV5"/>
<name>A0A9I9EBV5_CUCME</name>
<evidence type="ECO:0000313" key="1">
    <source>
        <dbReference type="EnsemblPlants" id="MELO3C031644.2.1"/>
    </source>
</evidence>
<reference evidence="1" key="1">
    <citation type="submission" date="2023-03" db="UniProtKB">
        <authorList>
            <consortium name="EnsemblPlants"/>
        </authorList>
    </citation>
    <scope>IDENTIFICATION</scope>
</reference>
<sequence length="78" mass="8908">MVTTYMGFCIEVHLFKNNISQISRVQLNVRLHNGMASNIACKLQMHSRAERKKRRNWHVPLLCAFSLEVSPGGPKLSN</sequence>
<dbReference type="EnsemblPlants" id="MELO3C031644.2.1">
    <property type="protein sequence ID" value="MELO3C031644.2.1"/>
    <property type="gene ID" value="MELO3C031644.2"/>
</dbReference>
<protein>
    <submittedName>
        <fullName evidence="1">Uncharacterized protein</fullName>
    </submittedName>
</protein>
<dbReference type="Gramene" id="MELO3C031644.2.1">
    <property type="protein sequence ID" value="MELO3C031644.2.1"/>
    <property type="gene ID" value="MELO3C031644.2"/>
</dbReference>
<accession>A0A9I9EBV5</accession>
<organism evidence="1">
    <name type="scientific">Cucumis melo</name>
    <name type="common">Muskmelon</name>
    <dbReference type="NCBI Taxonomy" id="3656"/>
    <lineage>
        <taxon>Eukaryota</taxon>
        <taxon>Viridiplantae</taxon>
        <taxon>Streptophyta</taxon>
        <taxon>Embryophyta</taxon>
        <taxon>Tracheophyta</taxon>
        <taxon>Spermatophyta</taxon>
        <taxon>Magnoliopsida</taxon>
        <taxon>eudicotyledons</taxon>
        <taxon>Gunneridae</taxon>
        <taxon>Pentapetalae</taxon>
        <taxon>rosids</taxon>
        <taxon>fabids</taxon>
        <taxon>Cucurbitales</taxon>
        <taxon>Cucurbitaceae</taxon>
        <taxon>Benincaseae</taxon>
        <taxon>Cucumis</taxon>
    </lineage>
</organism>